<evidence type="ECO:0000313" key="1">
    <source>
        <dbReference type="EMBL" id="WQF85511.1"/>
    </source>
</evidence>
<keyword evidence="2" id="KW-1185">Reference proteome</keyword>
<name>A0AAX4IQP8_9PEZI</name>
<reference evidence="2" key="1">
    <citation type="journal article" date="2023" name="bioRxiv">
        <title>Complete genome of the Medicago anthracnose fungus, Colletotrichum destructivum, reveals a mini-chromosome-like region within a core chromosome.</title>
        <authorList>
            <person name="Lapalu N."/>
            <person name="Simon A."/>
            <person name="Lu A."/>
            <person name="Plaumann P.-L."/>
            <person name="Amselem J."/>
            <person name="Pigne S."/>
            <person name="Auger A."/>
            <person name="Koch C."/>
            <person name="Dallery J.-F."/>
            <person name="O'Connell R.J."/>
        </authorList>
    </citation>
    <scope>NUCLEOTIDE SEQUENCE [LARGE SCALE GENOMIC DNA]</scope>
    <source>
        <strain evidence="2">CBS 520.97</strain>
    </source>
</reference>
<dbReference type="EMBL" id="CP137310">
    <property type="protein sequence ID" value="WQF85511.1"/>
    <property type="molecule type" value="Genomic_DNA"/>
</dbReference>
<proteinExistence type="predicted"/>
<dbReference type="AlphaFoldDB" id="A0AAX4IQP8"/>
<evidence type="ECO:0000313" key="2">
    <source>
        <dbReference type="Proteomes" id="UP001322277"/>
    </source>
</evidence>
<gene>
    <name evidence="1" type="ORF">CDEST_10525</name>
</gene>
<accession>A0AAX4IQP8</accession>
<dbReference type="Proteomes" id="UP001322277">
    <property type="component" value="Chromosome 6"/>
</dbReference>
<dbReference type="GeneID" id="87947027"/>
<organism evidence="1 2">
    <name type="scientific">Colletotrichum destructivum</name>
    <dbReference type="NCBI Taxonomy" id="34406"/>
    <lineage>
        <taxon>Eukaryota</taxon>
        <taxon>Fungi</taxon>
        <taxon>Dikarya</taxon>
        <taxon>Ascomycota</taxon>
        <taxon>Pezizomycotina</taxon>
        <taxon>Sordariomycetes</taxon>
        <taxon>Hypocreomycetidae</taxon>
        <taxon>Glomerellales</taxon>
        <taxon>Glomerellaceae</taxon>
        <taxon>Colletotrichum</taxon>
        <taxon>Colletotrichum destructivum species complex</taxon>
    </lineage>
</organism>
<dbReference type="KEGG" id="cdet:87947027"/>
<dbReference type="RefSeq" id="XP_062782734.1">
    <property type="nucleotide sequence ID" value="XM_062926683.1"/>
</dbReference>
<sequence>MWLQTSIKRAPVPPLALLVTNIIDQPPQHLPTRVPNPQSFCTINEILILKPYIYFSRPTYLSRPATSFYRIPVSGVHYHDCPSRHPSIQAQIYLTMAYKRLCVMEPKYSPANVPDLTDKAPTDGPWHSSCEGIPYTLSEKWGPPPVAAARATMQIEVTGENASLIRTYHPAFTRHRANFVGISTERGDGRRIWIIHDTYSSCLYTHVAGLEVHHLPDPNHGLVSNYFLVTPCRKPDMIGHTINPRRLLSQADLDKLRCMYPMSCGVRVWIGGAIQVLYTNALKIIQDVHSGVCHEIGGTTPLCSFPYWDILNIRPSARTLEPGQAVAPSPSFDPSSSPVASIGLRLRLPDGRPALTTVTHNFVRRPAARKSYRELAVDTFWTVKDRLLKFRVPAQQRPYERPYVRSREVPTSNEPLDQGVWLANTNQRIGTIEMTFDSPSQSEPYPMGYGHDLSLVLRSIEHEDPELPQVAFPPGYPVIEDWARCNPLDGQPMFVMSSWLESGKSGRRVLHGSPLDAEARTELQSDIKRAIAEGTQYLWDPETSSQSVSLLWRCVPVRESMTEPYNDEAAKKTAKKAAEVQSAKGFSRSVLCTGAPSDKTTKAILFQNFEFGWPRLPVPGEVISESGIAGLTFGEGLEIIKGGFFLPSYIRDECTIDSNGGAEGVRNYHSLPGRGSCRSSSDHGRRCFSGPK</sequence>
<protein>
    <submittedName>
        <fullName evidence="1">Uncharacterized protein</fullName>
    </submittedName>
</protein>